<accession>A0A848GFA5</accession>
<evidence type="ECO:0000313" key="2">
    <source>
        <dbReference type="Proteomes" id="UP000583266"/>
    </source>
</evidence>
<comment type="caution">
    <text evidence="1">The sequence shown here is derived from an EMBL/GenBank/DDBJ whole genome shotgun (WGS) entry which is preliminary data.</text>
</comment>
<dbReference type="RefSeq" id="WP_169222963.1">
    <property type="nucleotide sequence ID" value="NZ_JABBGC010000001.1"/>
</dbReference>
<organism evidence="1 2">
    <name type="scientific">Chitinophaga fulva</name>
    <dbReference type="NCBI Taxonomy" id="2728842"/>
    <lineage>
        <taxon>Bacteria</taxon>
        <taxon>Pseudomonadati</taxon>
        <taxon>Bacteroidota</taxon>
        <taxon>Chitinophagia</taxon>
        <taxon>Chitinophagales</taxon>
        <taxon>Chitinophagaceae</taxon>
        <taxon>Chitinophaga</taxon>
    </lineage>
</organism>
<name>A0A848GFA5_9BACT</name>
<dbReference type="EMBL" id="JABBGC010000001">
    <property type="protein sequence ID" value="NML35772.1"/>
    <property type="molecule type" value="Genomic_DNA"/>
</dbReference>
<gene>
    <name evidence="1" type="ORF">HHL17_01060</name>
</gene>
<dbReference type="AlphaFoldDB" id="A0A848GFA5"/>
<dbReference type="Proteomes" id="UP000583266">
    <property type="component" value="Unassembled WGS sequence"/>
</dbReference>
<sequence>MEVKPEFNAQLGILEHIIKNTYRKYSKDNDQKIPSVVRRILTRYNGNFPKVISNQKMNDYLTLPKK</sequence>
<keyword evidence="2" id="KW-1185">Reference proteome</keyword>
<evidence type="ECO:0000313" key="1">
    <source>
        <dbReference type="EMBL" id="NML35772.1"/>
    </source>
</evidence>
<proteinExistence type="predicted"/>
<reference evidence="1 2" key="1">
    <citation type="submission" date="2020-04" db="EMBL/GenBank/DDBJ databases">
        <title>Chitinophaga sp. G-6-1-13 sp. nov., isolated from soil.</title>
        <authorList>
            <person name="Dahal R.H."/>
            <person name="Chaudhary D.K."/>
        </authorList>
    </citation>
    <scope>NUCLEOTIDE SEQUENCE [LARGE SCALE GENOMIC DNA]</scope>
    <source>
        <strain evidence="1 2">G-6-1-13</strain>
    </source>
</reference>
<protein>
    <submittedName>
        <fullName evidence="1">Uncharacterized protein</fullName>
    </submittedName>
</protein>